<dbReference type="AlphaFoldDB" id="A0A7J7VTC4"/>
<dbReference type="Proteomes" id="UP000585614">
    <property type="component" value="Unassembled WGS sequence"/>
</dbReference>
<reference evidence="2 3" key="1">
    <citation type="journal article" date="2020" name="Nature">
        <title>Six reference-quality genomes reveal evolution of bat adaptations.</title>
        <authorList>
            <person name="Jebb D."/>
            <person name="Huang Z."/>
            <person name="Pippel M."/>
            <person name="Hughes G.M."/>
            <person name="Lavrichenko K."/>
            <person name="Devanna P."/>
            <person name="Winkler S."/>
            <person name="Jermiin L.S."/>
            <person name="Skirmuntt E.C."/>
            <person name="Katzourakis A."/>
            <person name="Burkitt-Gray L."/>
            <person name="Ray D.A."/>
            <person name="Sullivan K.A.M."/>
            <person name="Roscito J.G."/>
            <person name="Kirilenko B.M."/>
            <person name="Davalos L.M."/>
            <person name="Corthals A.P."/>
            <person name="Power M.L."/>
            <person name="Jones G."/>
            <person name="Ransome R.D."/>
            <person name="Dechmann D.K.N."/>
            <person name="Locatelli A.G."/>
            <person name="Puechmaille S.J."/>
            <person name="Fedrigo O."/>
            <person name="Jarvis E.D."/>
            <person name="Hiller M."/>
            <person name="Vernes S.C."/>
            <person name="Myers E.W."/>
            <person name="Teeling E.C."/>
        </authorList>
    </citation>
    <scope>NUCLEOTIDE SEQUENCE [LARGE SCALE GENOMIC DNA]</scope>
    <source>
        <strain evidence="2">MRhiFer1</strain>
        <tissue evidence="2">Lung</tissue>
    </source>
</reference>
<evidence type="ECO:0000313" key="2">
    <source>
        <dbReference type="EMBL" id="KAF6328231.1"/>
    </source>
</evidence>
<sequence length="119" mass="13487">MAVHQTLASKIFCLCCRGCKESKSPEDSTTSSQTLQQQPSTHGWRKDEFDGQNPKQANTASRLPLGQPLNHPENKDSSTSSNDFEDMNTNVSQRGFYKRNLNRYSQNHWPFQPCLIGKP</sequence>
<accession>A0A7J7VTC4</accession>
<proteinExistence type="predicted"/>
<evidence type="ECO:0000313" key="3">
    <source>
        <dbReference type="Proteomes" id="UP000585614"/>
    </source>
</evidence>
<gene>
    <name evidence="2" type="ORF">mRhiFer1_016798</name>
</gene>
<evidence type="ECO:0000256" key="1">
    <source>
        <dbReference type="SAM" id="MobiDB-lite"/>
    </source>
</evidence>
<comment type="caution">
    <text evidence="2">The sequence shown here is derived from an EMBL/GenBank/DDBJ whole genome shotgun (WGS) entry which is preliminary data.</text>
</comment>
<feature type="compositionally biased region" description="Low complexity" evidence="1">
    <location>
        <begin position="28"/>
        <end position="41"/>
    </location>
</feature>
<feature type="compositionally biased region" description="Polar residues" evidence="1">
    <location>
        <begin position="77"/>
        <end position="91"/>
    </location>
</feature>
<dbReference type="EMBL" id="JACAGC010000012">
    <property type="protein sequence ID" value="KAF6328231.1"/>
    <property type="molecule type" value="Genomic_DNA"/>
</dbReference>
<name>A0A7J7VTC4_RHIFE</name>
<organism evidence="2 3">
    <name type="scientific">Rhinolophus ferrumequinum</name>
    <name type="common">Greater horseshoe bat</name>
    <dbReference type="NCBI Taxonomy" id="59479"/>
    <lineage>
        <taxon>Eukaryota</taxon>
        <taxon>Metazoa</taxon>
        <taxon>Chordata</taxon>
        <taxon>Craniata</taxon>
        <taxon>Vertebrata</taxon>
        <taxon>Euteleostomi</taxon>
        <taxon>Mammalia</taxon>
        <taxon>Eutheria</taxon>
        <taxon>Laurasiatheria</taxon>
        <taxon>Chiroptera</taxon>
        <taxon>Yinpterochiroptera</taxon>
        <taxon>Rhinolophoidea</taxon>
        <taxon>Rhinolophidae</taxon>
        <taxon>Rhinolophinae</taxon>
        <taxon>Rhinolophus</taxon>
    </lineage>
</organism>
<feature type="region of interest" description="Disordered" evidence="1">
    <location>
        <begin position="21"/>
        <end position="91"/>
    </location>
</feature>
<protein>
    <submittedName>
        <fullName evidence="2">Testis expressed 48</fullName>
    </submittedName>
</protein>